<dbReference type="AlphaFoldDB" id="A0AAW9Q6Q9"/>
<keyword evidence="2" id="KW-0732">Signal</keyword>
<accession>A0AAW9Q6Q9</accession>
<feature type="chain" id="PRO_5044027100" evidence="2">
    <location>
        <begin position="29"/>
        <end position="194"/>
    </location>
</feature>
<evidence type="ECO:0000256" key="2">
    <source>
        <dbReference type="SAM" id="SignalP"/>
    </source>
</evidence>
<keyword evidence="1" id="KW-0812">Transmembrane</keyword>
<proteinExistence type="predicted"/>
<gene>
    <name evidence="4" type="ORF">V4F39_17370</name>
</gene>
<dbReference type="NCBIfam" id="TIGR02595">
    <property type="entry name" value="PEP_CTERM"/>
    <property type="match status" value="1"/>
</dbReference>
<reference evidence="4 5" key="1">
    <citation type="submission" date="2024-02" db="EMBL/GenBank/DDBJ databases">
        <title>Genome sequence of Aquincola sp. MAHUQ-54.</title>
        <authorList>
            <person name="Huq M.A."/>
        </authorList>
    </citation>
    <scope>NUCLEOTIDE SEQUENCE [LARGE SCALE GENOMIC DNA]</scope>
    <source>
        <strain evidence="4 5">MAHUQ-54</strain>
    </source>
</reference>
<protein>
    <submittedName>
        <fullName evidence="4">PEP-CTERM sorting domain-containing protein</fullName>
    </submittedName>
</protein>
<feature type="signal peptide" evidence="2">
    <location>
        <begin position="1"/>
        <end position="28"/>
    </location>
</feature>
<comment type="caution">
    <text evidence="4">The sequence shown here is derived from an EMBL/GenBank/DDBJ whole genome shotgun (WGS) entry which is preliminary data.</text>
</comment>
<evidence type="ECO:0000313" key="4">
    <source>
        <dbReference type="EMBL" id="MEF7615688.1"/>
    </source>
</evidence>
<sequence>MTLQRINRVQSALYIGLFAASASTFAQANLVNNGSFESGSFASWTEVGNSAFNGVQCPGAGAVPQGICGAYFGPIGSLGGIQQAIATVPGGQYTISFSFLGDGSAPGQFIVDFGGVTLLSRSDAAAATVGFQAFEFIATANSSSSLLSFNFRNDLGFMELDNVAVTAVPEPGTYALMLAGVGALLYARRRIRRH</sequence>
<evidence type="ECO:0000259" key="3">
    <source>
        <dbReference type="Pfam" id="PF07589"/>
    </source>
</evidence>
<dbReference type="Gene3D" id="2.60.120.260">
    <property type="entry name" value="Galactose-binding domain-like"/>
    <property type="match status" value="1"/>
</dbReference>
<name>A0AAW9Q6Q9_9BURK</name>
<dbReference type="SUPFAM" id="SSF49785">
    <property type="entry name" value="Galactose-binding domain-like"/>
    <property type="match status" value="1"/>
</dbReference>
<dbReference type="Pfam" id="PF07589">
    <property type="entry name" value="PEP-CTERM"/>
    <property type="match status" value="1"/>
</dbReference>
<organism evidence="4 5">
    <name type="scientific">Aquincola agrisoli</name>
    <dbReference type="NCBI Taxonomy" id="3119538"/>
    <lineage>
        <taxon>Bacteria</taxon>
        <taxon>Pseudomonadati</taxon>
        <taxon>Pseudomonadota</taxon>
        <taxon>Betaproteobacteria</taxon>
        <taxon>Burkholderiales</taxon>
        <taxon>Sphaerotilaceae</taxon>
        <taxon>Aquincola</taxon>
    </lineage>
</organism>
<dbReference type="RefSeq" id="WP_332290992.1">
    <property type="nucleotide sequence ID" value="NZ_JAZIBG010000036.1"/>
</dbReference>
<dbReference type="Proteomes" id="UP001336250">
    <property type="component" value="Unassembled WGS sequence"/>
</dbReference>
<keyword evidence="1" id="KW-1133">Transmembrane helix</keyword>
<keyword evidence="5" id="KW-1185">Reference proteome</keyword>
<evidence type="ECO:0000256" key="1">
    <source>
        <dbReference type="SAM" id="Phobius"/>
    </source>
</evidence>
<dbReference type="EMBL" id="JAZIBG010000036">
    <property type="protein sequence ID" value="MEF7615688.1"/>
    <property type="molecule type" value="Genomic_DNA"/>
</dbReference>
<evidence type="ECO:0000313" key="5">
    <source>
        <dbReference type="Proteomes" id="UP001336250"/>
    </source>
</evidence>
<dbReference type="InterPro" id="IPR013424">
    <property type="entry name" value="Ice-binding_C"/>
</dbReference>
<feature type="domain" description="Ice-binding protein C-terminal" evidence="3">
    <location>
        <begin position="167"/>
        <end position="190"/>
    </location>
</feature>
<dbReference type="InterPro" id="IPR008979">
    <property type="entry name" value="Galactose-bd-like_sf"/>
</dbReference>
<feature type="transmembrane region" description="Helical" evidence="1">
    <location>
        <begin position="171"/>
        <end position="187"/>
    </location>
</feature>
<keyword evidence="1" id="KW-0472">Membrane</keyword>